<dbReference type="AlphaFoldDB" id="A0A2N3I0E3"/>
<dbReference type="Pfam" id="PF13560">
    <property type="entry name" value="HTH_31"/>
    <property type="match status" value="1"/>
</dbReference>
<sequence>MLGEKLKELRESNGLVQRQVAAALGVDTAYVSKMENNDKPVSRTKLKSLAKFYHVTEKTLLPFWLAEKVLTVVHNEDCATDALKIVLTEIDKK</sequence>
<organism evidence="3 4">
    <name type="scientific">Labilibaculum filiforme</name>
    <dbReference type="NCBI Taxonomy" id="1940526"/>
    <lineage>
        <taxon>Bacteria</taxon>
        <taxon>Pseudomonadati</taxon>
        <taxon>Bacteroidota</taxon>
        <taxon>Bacteroidia</taxon>
        <taxon>Marinilabiliales</taxon>
        <taxon>Marinifilaceae</taxon>
        <taxon>Labilibaculum</taxon>
    </lineage>
</organism>
<keyword evidence="4" id="KW-1185">Reference proteome</keyword>
<keyword evidence="1" id="KW-0238">DNA-binding</keyword>
<reference evidence="3 4" key="1">
    <citation type="journal article" date="2017" name="Front. Microbiol.">
        <title>Labilibaculum manganireducens gen. nov., sp. nov. and Labilibaculum filiforme sp. nov., Novel Bacteroidetes Isolated from Subsurface Sediments of the Baltic Sea.</title>
        <authorList>
            <person name="Vandieken V."/>
            <person name="Marshall I.P."/>
            <person name="Niemann H."/>
            <person name="Engelen B."/>
            <person name="Cypionka H."/>
        </authorList>
    </citation>
    <scope>NUCLEOTIDE SEQUENCE [LARGE SCALE GENOMIC DNA]</scope>
    <source>
        <strain evidence="3 4">59.16B</strain>
    </source>
</reference>
<gene>
    <name evidence="3" type="ORF">BZG02_07015</name>
</gene>
<dbReference type="Proteomes" id="UP000233535">
    <property type="component" value="Unassembled WGS sequence"/>
</dbReference>
<protein>
    <recommendedName>
        <fullName evidence="2">HTH cro/C1-type domain-containing protein</fullName>
    </recommendedName>
</protein>
<dbReference type="RefSeq" id="WP_101260714.1">
    <property type="nucleotide sequence ID" value="NZ_MVDD01000004.1"/>
</dbReference>
<feature type="domain" description="HTH cro/C1-type" evidence="2">
    <location>
        <begin position="6"/>
        <end position="60"/>
    </location>
</feature>
<evidence type="ECO:0000259" key="2">
    <source>
        <dbReference type="PROSITE" id="PS50943"/>
    </source>
</evidence>
<evidence type="ECO:0000313" key="4">
    <source>
        <dbReference type="Proteomes" id="UP000233535"/>
    </source>
</evidence>
<proteinExistence type="predicted"/>
<dbReference type="Gene3D" id="1.10.260.40">
    <property type="entry name" value="lambda repressor-like DNA-binding domains"/>
    <property type="match status" value="1"/>
</dbReference>
<dbReference type="InterPro" id="IPR001387">
    <property type="entry name" value="Cro/C1-type_HTH"/>
</dbReference>
<dbReference type="PROSITE" id="PS50943">
    <property type="entry name" value="HTH_CROC1"/>
    <property type="match status" value="1"/>
</dbReference>
<dbReference type="PANTHER" id="PTHR46558">
    <property type="entry name" value="TRACRIPTIONAL REGULATORY PROTEIN-RELATED-RELATED"/>
    <property type="match status" value="1"/>
</dbReference>
<dbReference type="InterPro" id="IPR010982">
    <property type="entry name" value="Lambda_DNA-bd_dom_sf"/>
</dbReference>
<dbReference type="SUPFAM" id="SSF47413">
    <property type="entry name" value="lambda repressor-like DNA-binding domains"/>
    <property type="match status" value="1"/>
</dbReference>
<dbReference type="CDD" id="cd00093">
    <property type="entry name" value="HTH_XRE"/>
    <property type="match status" value="1"/>
</dbReference>
<dbReference type="GO" id="GO:0003677">
    <property type="term" value="F:DNA binding"/>
    <property type="evidence" value="ECO:0007669"/>
    <property type="project" value="UniProtKB-KW"/>
</dbReference>
<dbReference type="OrthoDB" id="4762426at2"/>
<dbReference type="EMBL" id="MVDD01000004">
    <property type="protein sequence ID" value="PKQ63772.1"/>
    <property type="molecule type" value="Genomic_DNA"/>
</dbReference>
<name>A0A2N3I0E3_9BACT</name>
<evidence type="ECO:0000256" key="1">
    <source>
        <dbReference type="ARBA" id="ARBA00023125"/>
    </source>
</evidence>
<dbReference type="SMART" id="SM00530">
    <property type="entry name" value="HTH_XRE"/>
    <property type="match status" value="1"/>
</dbReference>
<accession>A0A2N3I0E3</accession>
<evidence type="ECO:0000313" key="3">
    <source>
        <dbReference type="EMBL" id="PKQ63772.1"/>
    </source>
</evidence>
<comment type="caution">
    <text evidence="3">The sequence shown here is derived from an EMBL/GenBank/DDBJ whole genome shotgun (WGS) entry which is preliminary data.</text>
</comment>
<dbReference type="PANTHER" id="PTHR46558:SF4">
    <property type="entry name" value="DNA-BIDING PHAGE PROTEIN"/>
    <property type="match status" value="1"/>
</dbReference>